<evidence type="ECO:0000313" key="3">
    <source>
        <dbReference type="Proteomes" id="UP000217343"/>
    </source>
</evidence>
<gene>
    <name evidence="2" type="ORF">MYMAC_003174</name>
</gene>
<name>A0A250JV68_9BACT</name>
<dbReference type="Gene3D" id="1.25.40.10">
    <property type="entry name" value="Tetratricopeptide repeat domain"/>
    <property type="match status" value="2"/>
</dbReference>
<dbReference type="InterPro" id="IPR011990">
    <property type="entry name" value="TPR-like_helical_dom_sf"/>
</dbReference>
<dbReference type="Pfam" id="PF13371">
    <property type="entry name" value="TPR_9"/>
    <property type="match status" value="1"/>
</dbReference>
<dbReference type="RefSeq" id="WP_013939795.1">
    <property type="nucleotide sequence ID" value="NZ_CP022203.1"/>
</dbReference>
<feature type="repeat" description="TPR" evidence="1">
    <location>
        <begin position="74"/>
        <end position="107"/>
    </location>
</feature>
<dbReference type="SMART" id="SM00028">
    <property type="entry name" value="TPR"/>
    <property type="match status" value="4"/>
</dbReference>
<keyword evidence="3" id="KW-1185">Reference proteome</keyword>
<dbReference type="SUPFAM" id="SSF48452">
    <property type="entry name" value="TPR-like"/>
    <property type="match status" value="1"/>
</dbReference>
<sequence>MSKKLLFAAFNDGVSLSMAGNHEAAIIAFDKVLAVDPKHVPALTAKGASLATLERFEAALRCFERAIEVDPSEAEAHRDAALCQLELGEPEAAAQLLQRAMQLNPTPGYREGAAVQIYNLGNALLTRGSRRPDKARYRQARHVFELALNLSPGYAECARALADVWEHLGDSAQREHYAQLATRLRPAPA</sequence>
<feature type="repeat" description="TPR" evidence="1">
    <location>
        <begin position="6"/>
        <end position="39"/>
    </location>
</feature>
<dbReference type="PANTHER" id="PTHR12558">
    <property type="entry name" value="CELL DIVISION CYCLE 16,23,27"/>
    <property type="match status" value="1"/>
</dbReference>
<keyword evidence="1" id="KW-0802">TPR repeat</keyword>
<dbReference type="PROSITE" id="PS50005">
    <property type="entry name" value="TPR"/>
    <property type="match status" value="3"/>
</dbReference>
<dbReference type="InterPro" id="IPR019734">
    <property type="entry name" value="TPR_rpt"/>
</dbReference>
<dbReference type="KEGG" id="mmas:MYMAC_003174"/>
<proteinExistence type="predicted"/>
<dbReference type="AlphaFoldDB" id="A0A250JV68"/>
<reference evidence="2 3" key="1">
    <citation type="submission" date="2017-06" db="EMBL/GenBank/DDBJ databases">
        <title>Sequencing and comparative analysis of myxobacterial genomes.</title>
        <authorList>
            <person name="Rupp O."/>
            <person name="Goesmann A."/>
            <person name="Sogaard-Andersen L."/>
        </authorList>
    </citation>
    <scope>NUCLEOTIDE SEQUENCE [LARGE SCALE GENOMIC DNA]</scope>
    <source>
        <strain evidence="2 3">DSM 14697</strain>
    </source>
</reference>
<dbReference type="OrthoDB" id="5477554at2"/>
<accession>A0A250JV68</accession>
<dbReference type="EMBL" id="CP022203">
    <property type="protein sequence ID" value="ATB47558.1"/>
    <property type="molecule type" value="Genomic_DNA"/>
</dbReference>
<evidence type="ECO:0000256" key="1">
    <source>
        <dbReference type="PROSITE-ProRule" id="PRU00339"/>
    </source>
</evidence>
<dbReference type="PANTHER" id="PTHR12558:SF13">
    <property type="entry name" value="CELL DIVISION CYCLE PROTEIN 27 HOMOLOG"/>
    <property type="match status" value="1"/>
</dbReference>
<evidence type="ECO:0000313" key="2">
    <source>
        <dbReference type="EMBL" id="ATB47558.1"/>
    </source>
</evidence>
<feature type="repeat" description="TPR" evidence="1">
    <location>
        <begin position="40"/>
        <end position="73"/>
    </location>
</feature>
<organism evidence="2 3">
    <name type="scientific">Corallococcus macrosporus DSM 14697</name>
    <dbReference type="NCBI Taxonomy" id="1189310"/>
    <lineage>
        <taxon>Bacteria</taxon>
        <taxon>Pseudomonadati</taxon>
        <taxon>Myxococcota</taxon>
        <taxon>Myxococcia</taxon>
        <taxon>Myxococcales</taxon>
        <taxon>Cystobacterineae</taxon>
        <taxon>Myxococcaceae</taxon>
        <taxon>Corallococcus</taxon>
    </lineage>
</organism>
<protein>
    <submittedName>
        <fullName evidence="2">Uncharacterized protein</fullName>
    </submittedName>
</protein>
<dbReference type="Proteomes" id="UP000217343">
    <property type="component" value="Chromosome"/>
</dbReference>